<feature type="domain" description="Laminin N-terminal" evidence="3">
    <location>
        <begin position="1"/>
        <end position="70"/>
    </location>
</feature>
<dbReference type="GO" id="GO:0007411">
    <property type="term" value="P:axon guidance"/>
    <property type="evidence" value="ECO:0007669"/>
    <property type="project" value="TreeGrafter"/>
</dbReference>
<evidence type="ECO:0000313" key="4">
    <source>
        <dbReference type="EMBL" id="GLD60859.1"/>
    </source>
</evidence>
<dbReference type="GO" id="GO:0005201">
    <property type="term" value="F:extracellular matrix structural constituent"/>
    <property type="evidence" value="ECO:0007669"/>
    <property type="project" value="TreeGrafter"/>
</dbReference>
<organism evidence="4 5">
    <name type="scientific">Lates japonicus</name>
    <name type="common">Japanese lates</name>
    <dbReference type="NCBI Taxonomy" id="270547"/>
    <lineage>
        <taxon>Eukaryota</taxon>
        <taxon>Metazoa</taxon>
        <taxon>Chordata</taxon>
        <taxon>Craniata</taxon>
        <taxon>Vertebrata</taxon>
        <taxon>Euteleostomi</taxon>
        <taxon>Actinopterygii</taxon>
        <taxon>Neopterygii</taxon>
        <taxon>Teleostei</taxon>
        <taxon>Neoteleostei</taxon>
        <taxon>Acanthomorphata</taxon>
        <taxon>Carangaria</taxon>
        <taxon>Carangaria incertae sedis</taxon>
        <taxon>Centropomidae</taxon>
        <taxon>Lates</taxon>
    </lineage>
</organism>
<keyword evidence="5" id="KW-1185">Reference proteome</keyword>
<keyword evidence="2" id="KW-0424">Laminin EGF-like domain</keyword>
<dbReference type="Pfam" id="PF00055">
    <property type="entry name" value="Laminin_N"/>
    <property type="match status" value="1"/>
</dbReference>
<reference evidence="4" key="1">
    <citation type="submission" date="2022-08" db="EMBL/GenBank/DDBJ databases">
        <title>Genome sequencing of akame (Lates japonicus).</title>
        <authorList>
            <person name="Hashiguchi Y."/>
            <person name="Takahashi H."/>
        </authorList>
    </citation>
    <scope>NUCLEOTIDE SEQUENCE</scope>
    <source>
        <strain evidence="4">Kochi</strain>
    </source>
</reference>
<dbReference type="Proteomes" id="UP001279410">
    <property type="component" value="Unassembled WGS sequence"/>
</dbReference>
<dbReference type="PROSITE" id="PS51117">
    <property type="entry name" value="LAMININ_NTER"/>
    <property type="match status" value="1"/>
</dbReference>
<dbReference type="GO" id="GO:0005604">
    <property type="term" value="C:basement membrane"/>
    <property type="evidence" value="ECO:0007669"/>
    <property type="project" value="TreeGrafter"/>
</dbReference>
<sequence length="132" mass="15210">IVVSLVNGRPGAMNFSYSPVLREFTKATNIRLRFLRTNTLLGHLMGKTLRDPTVTRRYYYSIEDISIGGAFVANMDTLRPVTPGPNDLTMLPWIQPVTVETSHDLQRQRVRTLESELQDKKRWFIQPAPPRR</sequence>
<evidence type="ECO:0000256" key="2">
    <source>
        <dbReference type="ARBA" id="ARBA00023292"/>
    </source>
</evidence>
<dbReference type="Gene3D" id="2.60.120.260">
    <property type="entry name" value="Galactose-binding domain-like"/>
    <property type="match status" value="1"/>
</dbReference>
<evidence type="ECO:0000256" key="1">
    <source>
        <dbReference type="ARBA" id="ARBA00023157"/>
    </source>
</evidence>
<proteinExistence type="predicted"/>
<feature type="non-terminal residue" evidence="4">
    <location>
        <position position="132"/>
    </location>
</feature>
<evidence type="ECO:0000313" key="5">
    <source>
        <dbReference type="Proteomes" id="UP001279410"/>
    </source>
</evidence>
<gene>
    <name evidence="4" type="ORF">AKAME5_002902900</name>
</gene>
<protein>
    <submittedName>
        <fullName evidence="4">Laminin subunit alpha-5 isoform X1</fullName>
    </submittedName>
</protein>
<dbReference type="PANTHER" id="PTHR10574:SF406">
    <property type="entry name" value="LAMININ SUBUNIT ALPHA 5"/>
    <property type="match status" value="1"/>
</dbReference>
<dbReference type="PANTHER" id="PTHR10574">
    <property type="entry name" value="NETRIN/LAMININ-RELATED"/>
    <property type="match status" value="1"/>
</dbReference>
<accession>A0AAD3MX59</accession>
<evidence type="ECO:0000259" key="3">
    <source>
        <dbReference type="PROSITE" id="PS51117"/>
    </source>
</evidence>
<comment type="caution">
    <text evidence="4">The sequence shown here is derived from an EMBL/GenBank/DDBJ whole genome shotgun (WGS) entry which is preliminary data.</text>
</comment>
<dbReference type="InterPro" id="IPR050440">
    <property type="entry name" value="Laminin/Netrin_ECM"/>
</dbReference>
<dbReference type="EMBL" id="BRZM01004974">
    <property type="protein sequence ID" value="GLD60859.1"/>
    <property type="molecule type" value="Genomic_DNA"/>
</dbReference>
<name>A0AAD3MX59_LATJO</name>
<dbReference type="InterPro" id="IPR008211">
    <property type="entry name" value="Laminin_N"/>
</dbReference>
<dbReference type="GO" id="GO:0009888">
    <property type="term" value="P:tissue development"/>
    <property type="evidence" value="ECO:0007669"/>
    <property type="project" value="TreeGrafter"/>
</dbReference>
<keyword evidence="1" id="KW-1015">Disulfide bond</keyword>
<dbReference type="GO" id="GO:0009887">
    <property type="term" value="P:animal organ morphogenesis"/>
    <property type="evidence" value="ECO:0007669"/>
    <property type="project" value="TreeGrafter"/>
</dbReference>
<dbReference type="AlphaFoldDB" id="A0AAD3MX59"/>